<evidence type="ECO:0000256" key="3">
    <source>
        <dbReference type="ARBA" id="ARBA00022741"/>
    </source>
</evidence>
<name>A0A6A7YB84_9HYPH</name>
<reference evidence="6 7" key="1">
    <citation type="submission" date="2019-09" db="EMBL/GenBank/DDBJ databases">
        <title>Segnochrobactrum spirostomi gen. nov., sp. nov., isolated from the ciliate Spirostomum cf. yagiui and description of a novel family, Segnochrobactraceae fam. nov. within the order Rhizobiales of the class Alphaproteobacteria.</title>
        <authorList>
            <person name="Akter S."/>
            <person name="Shazib S.U.A."/>
            <person name="Shin M.K."/>
        </authorList>
    </citation>
    <scope>NUCLEOTIDE SEQUENCE [LARGE SCALE GENOMIC DNA]</scope>
    <source>
        <strain evidence="6 7">Sp-1</strain>
    </source>
</reference>
<dbReference type="SUPFAM" id="SSF50331">
    <property type="entry name" value="MOP-like"/>
    <property type="match status" value="1"/>
</dbReference>
<evidence type="ECO:0000259" key="5">
    <source>
        <dbReference type="PROSITE" id="PS50893"/>
    </source>
</evidence>
<dbReference type="EMBL" id="VWNA01000002">
    <property type="protein sequence ID" value="MQT14679.1"/>
    <property type="molecule type" value="Genomic_DNA"/>
</dbReference>
<dbReference type="GO" id="GO:0016887">
    <property type="term" value="F:ATP hydrolysis activity"/>
    <property type="evidence" value="ECO:0007669"/>
    <property type="project" value="InterPro"/>
</dbReference>
<dbReference type="AlphaFoldDB" id="A0A6A7YB84"/>
<organism evidence="6 7">
    <name type="scientific">Segnochrobactrum spirostomi</name>
    <dbReference type="NCBI Taxonomy" id="2608987"/>
    <lineage>
        <taxon>Bacteria</taxon>
        <taxon>Pseudomonadati</taxon>
        <taxon>Pseudomonadota</taxon>
        <taxon>Alphaproteobacteria</taxon>
        <taxon>Hyphomicrobiales</taxon>
        <taxon>Segnochrobactraceae</taxon>
        <taxon>Segnochrobactrum</taxon>
    </lineage>
</organism>
<dbReference type="PANTHER" id="PTHR42781">
    <property type="entry name" value="SPERMIDINE/PUTRESCINE IMPORT ATP-BINDING PROTEIN POTA"/>
    <property type="match status" value="1"/>
</dbReference>
<proteinExistence type="inferred from homology"/>
<evidence type="ECO:0000313" key="7">
    <source>
        <dbReference type="Proteomes" id="UP000332515"/>
    </source>
</evidence>
<dbReference type="InterPro" id="IPR013611">
    <property type="entry name" value="Transp-assoc_OB_typ2"/>
</dbReference>
<dbReference type="Pfam" id="PF08402">
    <property type="entry name" value="TOBE_2"/>
    <property type="match status" value="1"/>
</dbReference>
<keyword evidence="7" id="KW-1185">Reference proteome</keyword>
<dbReference type="GO" id="GO:0022857">
    <property type="term" value="F:transmembrane transporter activity"/>
    <property type="evidence" value="ECO:0007669"/>
    <property type="project" value="InterPro"/>
</dbReference>
<gene>
    <name evidence="6" type="ORF">F0357_18865</name>
</gene>
<dbReference type="Gene3D" id="2.40.50.100">
    <property type="match status" value="1"/>
</dbReference>
<dbReference type="InterPro" id="IPR027417">
    <property type="entry name" value="P-loop_NTPase"/>
</dbReference>
<evidence type="ECO:0000256" key="1">
    <source>
        <dbReference type="ARBA" id="ARBA00005417"/>
    </source>
</evidence>
<dbReference type="PROSITE" id="PS00211">
    <property type="entry name" value="ABC_TRANSPORTER_1"/>
    <property type="match status" value="1"/>
</dbReference>
<evidence type="ECO:0000256" key="2">
    <source>
        <dbReference type="ARBA" id="ARBA00022448"/>
    </source>
</evidence>
<dbReference type="SUPFAM" id="SSF52540">
    <property type="entry name" value="P-loop containing nucleoside triphosphate hydrolases"/>
    <property type="match status" value="1"/>
</dbReference>
<dbReference type="InterPro" id="IPR003593">
    <property type="entry name" value="AAA+_ATPase"/>
</dbReference>
<evidence type="ECO:0000313" key="6">
    <source>
        <dbReference type="EMBL" id="MQT14679.1"/>
    </source>
</evidence>
<dbReference type="FunFam" id="3.40.50.300:FF:000133">
    <property type="entry name" value="Spermidine/putrescine import ATP-binding protein PotA"/>
    <property type="match status" value="1"/>
</dbReference>
<dbReference type="PANTHER" id="PTHR42781:SF4">
    <property type="entry name" value="SPERMIDINE_PUTRESCINE IMPORT ATP-BINDING PROTEIN POTA"/>
    <property type="match status" value="1"/>
</dbReference>
<dbReference type="GO" id="GO:0015847">
    <property type="term" value="P:putrescine transport"/>
    <property type="evidence" value="ECO:0007669"/>
    <property type="project" value="UniProtKB-ARBA"/>
</dbReference>
<dbReference type="SMART" id="SM00382">
    <property type="entry name" value="AAA"/>
    <property type="match status" value="1"/>
</dbReference>
<accession>A0A6A7YB84</accession>
<comment type="similarity">
    <text evidence="1">Belongs to the ABC transporter superfamily.</text>
</comment>
<dbReference type="PROSITE" id="PS50893">
    <property type="entry name" value="ABC_TRANSPORTER_2"/>
    <property type="match status" value="1"/>
</dbReference>
<dbReference type="Proteomes" id="UP000332515">
    <property type="component" value="Unassembled WGS sequence"/>
</dbReference>
<dbReference type="Gene3D" id="3.40.50.300">
    <property type="entry name" value="P-loop containing nucleotide triphosphate hydrolases"/>
    <property type="match status" value="1"/>
</dbReference>
<keyword evidence="2" id="KW-0813">Transport</keyword>
<dbReference type="InterPro" id="IPR017871">
    <property type="entry name" value="ABC_transporter-like_CS"/>
</dbReference>
<dbReference type="GO" id="GO:0043190">
    <property type="term" value="C:ATP-binding cassette (ABC) transporter complex"/>
    <property type="evidence" value="ECO:0007669"/>
    <property type="project" value="InterPro"/>
</dbReference>
<keyword evidence="4 6" id="KW-0067">ATP-binding</keyword>
<dbReference type="InterPro" id="IPR050093">
    <property type="entry name" value="ABC_SmlMolc_Importer"/>
</dbReference>
<dbReference type="GO" id="GO:0005524">
    <property type="term" value="F:ATP binding"/>
    <property type="evidence" value="ECO:0007669"/>
    <property type="project" value="UniProtKB-KW"/>
</dbReference>
<dbReference type="Pfam" id="PF00005">
    <property type="entry name" value="ABC_tran"/>
    <property type="match status" value="1"/>
</dbReference>
<sequence length="364" mass="39464">MTEPYLEIAGIRREYGAFVAVHDVRLSVRRGEFMTFLGPSGSGKSTTLYILAGLDVPTAGDIRLEGRSLLQTPPHRRNIGMVFQRYTLFPHLTVAENVAFPLAVRRRPKVEIEAKVKEMLRLVRLEGFEDRKPAQMSGGQQQRVALARALVYDPPVLLMDEPLSALDKKLREEIQVEIRRIHEETGVTILYVTHDQEEALRLSDRIAVFSKGVIDQVGTGEELYANPATRFVANFIGDSDFLPCELVAVEGTKASIRLAGGAVVGGIPLHAPPAGTAPRDGGSAALMLRPERIALRADAGDGPAIPVRVRDITFLGGSLSIATETQGGEAINVRLPFGHPGGSGLARGADVWLGFDPAQAHVFL</sequence>
<keyword evidence="3" id="KW-0547">Nucleotide-binding</keyword>
<protein>
    <submittedName>
        <fullName evidence="6">ABC transporter ATP-binding protein</fullName>
    </submittedName>
</protein>
<evidence type="ECO:0000256" key="4">
    <source>
        <dbReference type="ARBA" id="ARBA00022840"/>
    </source>
</evidence>
<feature type="domain" description="ABC transporter" evidence="5">
    <location>
        <begin position="6"/>
        <end position="236"/>
    </location>
</feature>
<comment type="caution">
    <text evidence="6">The sequence shown here is derived from an EMBL/GenBank/DDBJ whole genome shotgun (WGS) entry which is preliminary data.</text>
</comment>
<dbReference type="InterPro" id="IPR003439">
    <property type="entry name" value="ABC_transporter-like_ATP-bd"/>
</dbReference>
<dbReference type="InterPro" id="IPR008995">
    <property type="entry name" value="Mo/tungstate-bd_C_term_dom"/>
</dbReference>
<dbReference type="RefSeq" id="WP_312861758.1">
    <property type="nucleotide sequence ID" value="NZ_VWNA01000002.1"/>
</dbReference>